<reference evidence="2" key="1">
    <citation type="journal article" date="2023" name="Commun. Biol.">
        <title>Genome analysis of Parmales, the sister group of diatoms, reveals the evolutionary specialization of diatoms from phago-mixotrophs to photoautotrophs.</title>
        <authorList>
            <person name="Ban H."/>
            <person name="Sato S."/>
            <person name="Yoshikawa S."/>
            <person name="Yamada K."/>
            <person name="Nakamura Y."/>
            <person name="Ichinomiya M."/>
            <person name="Sato N."/>
            <person name="Blanc-Mathieu R."/>
            <person name="Endo H."/>
            <person name="Kuwata A."/>
            <person name="Ogata H."/>
        </authorList>
    </citation>
    <scope>NUCLEOTIDE SEQUENCE [LARGE SCALE GENOMIC DNA]</scope>
</reference>
<gene>
    <name evidence="1" type="ORF">TrCOL_g8336</name>
</gene>
<comment type="caution">
    <text evidence="1">The sequence shown here is derived from an EMBL/GenBank/DDBJ whole genome shotgun (WGS) entry which is preliminary data.</text>
</comment>
<dbReference type="InterPro" id="IPR009389">
    <property type="entry name" value="DUF1045"/>
</dbReference>
<proteinExistence type="predicted"/>
<dbReference type="OrthoDB" id="26379at2759"/>
<evidence type="ECO:0000313" key="2">
    <source>
        <dbReference type="Proteomes" id="UP001165065"/>
    </source>
</evidence>
<keyword evidence="2" id="KW-1185">Reference proteome</keyword>
<dbReference type="Proteomes" id="UP001165065">
    <property type="component" value="Unassembled WGS sequence"/>
</dbReference>
<accession>A0A9W7L3E3</accession>
<protein>
    <submittedName>
        <fullName evidence="1">Uncharacterized protein</fullName>
    </submittedName>
</protein>
<evidence type="ECO:0000313" key="1">
    <source>
        <dbReference type="EMBL" id="GMI28548.1"/>
    </source>
</evidence>
<dbReference type="Pfam" id="PF06299">
    <property type="entry name" value="DUF1045"/>
    <property type="match status" value="1"/>
</dbReference>
<dbReference type="AlphaFoldDB" id="A0A9W7L3E3"/>
<sequence>MLNPFSIATALIYLPSIAAKQLNIHAKILSPSNTTISSTNRQITSSLSSPSDQKINFQTTHDAHATLYLTTFLDESIGELVGAANTAIQGAYAEFCHEGEGMSVGETKNAQGSYGMLEVVNTPCLQALSDAVVNATSPFLDPSAKTYIPSWVYSLPDDERDQKIALIHQYGSPNVFEGFEPHVTLVGDSVSSEEMNAVFDATPFDPLTSTIGEVGFGSVGEFGTVLKGQDVASPVILVGEKAGQTEVN</sequence>
<name>A0A9W7L3E3_9STRA</name>
<dbReference type="EMBL" id="BRYA01000664">
    <property type="protein sequence ID" value="GMI28548.1"/>
    <property type="molecule type" value="Genomic_DNA"/>
</dbReference>
<organism evidence="1 2">
    <name type="scientific">Triparma columacea</name>
    <dbReference type="NCBI Taxonomy" id="722753"/>
    <lineage>
        <taxon>Eukaryota</taxon>
        <taxon>Sar</taxon>
        <taxon>Stramenopiles</taxon>
        <taxon>Ochrophyta</taxon>
        <taxon>Bolidophyceae</taxon>
        <taxon>Parmales</taxon>
        <taxon>Triparmaceae</taxon>
        <taxon>Triparma</taxon>
    </lineage>
</organism>